<reference evidence="1 2" key="1">
    <citation type="journal article" date="2015" name="Nature">
        <title>rRNA introns, odd ribosomes, and small enigmatic genomes across a large radiation of phyla.</title>
        <authorList>
            <person name="Brown C.T."/>
            <person name="Hug L.A."/>
            <person name="Thomas B.C."/>
            <person name="Sharon I."/>
            <person name="Castelle C.J."/>
            <person name="Singh A."/>
            <person name="Wilkins M.J."/>
            <person name="Williams K.H."/>
            <person name="Banfield J.F."/>
        </authorList>
    </citation>
    <scope>NUCLEOTIDE SEQUENCE [LARGE SCALE GENOMIC DNA]</scope>
</reference>
<gene>
    <name evidence="1" type="ORF">UX80_C0008G0024</name>
</gene>
<dbReference type="AlphaFoldDB" id="A0A0G1RL96"/>
<dbReference type="Proteomes" id="UP000034307">
    <property type="component" value="Unassembled WGS sequence"/>
</dbReference>
<accession>A0A0G1RL96</accession>
<sequence length="69" mass="7621">MNWTVIKTFNTRHEAGVSKGLLEANGIKCIISADDEGGLAQFPFQPSFTGVRLLVEKSNETKAHELFRA</sequence>
<proteinExistence type="predicted"/>
<comment type="caution">
    <text evidence="1">The sequence shown here is derived from an EMBL/GenBank/DDBJ whole genome shotgun (WGS) entry which is preliminary data.</text>
</comment>
<name>A0A0G1RL96_9BACT</name>
<evidence type="ECO:0000313" key="2">
    <source>
        <dbReference type="Proteomes" id="UP000034307"/>
    </source>
</evidence>
<dbReference type="STRING" id="1618358.UX80_C0008G0024"/>
<protein>
    <recommendedName>
        <fullName evidence="3">DUF2007 domain-containing protein</fullName>
    </recommendedName>
</protein>
<evidence type="ECO:0008006" key="3">
    <source>
        <dbReference type="Google" id="ProtNLM"/>
    </source>
</evidence>
<evidence type="ECO:0000313" key="1">
    <source>
        <dbReference type="EMBL" id="KKU57911.1"/>
    </source>
</evidence>
<dbReference type="EMBL" id="LCNO01000008">
    <property type="protein sequence ID" value="KKU57911.1"/>
    <property type="molecule type" value="Genomic_DNA"/>
</dbReference>
<organism evidence="1 2">
    <name type="scientific">Candidatus Amesbacteria bacterium GW2011_GWA2_47_11b</name>
    <dbReference type="NCBI Taxonomy" id="1618358"/>
    <lineage>
        <taxon>Bacteria</taxon>
        <taxon>Candidatus Amesiibacteriota</taxon>
    </lineage>
</organism>